<dbReference type="InterPro" id="IPR011049">
    <property type="entry name" value="Serralysin-like_metalloprot_C"/>
</dbReference>
<dbReference type="SUPFAM" id="SSF51120">
    <property type="entry name" value="beta-Roll"/>
    <property type="match status" value="2"/>
</dbReference>
<sequence length="431" mass="45036">MLTSPALPSAFAGQAVLCQDQPATIVGDPTITYLEGTDSDDVVVTAGSSIVWGLAGNDLICITGDTGEVHAGGGDDRVASDDDTQAGTRVTLGSGDDTFAGGARRDGVMQGPGDDLVTTGDGNDSYGSYYGRYDRPPAGSVGDEVSLGAGDDWVTSAFTRLAAPIDGGTGVNHLEVWDGFSNHGKTMQVDNVAETVTIEEAVWFSWDNFTTFEFSTEARVSFVGSDAAENLTAYEVEGTGPAIGGRWELGAGDDRLFVQNVAGHVDGGPGTDRIHVQRRVFSDVPTDALGHRVVLDLAKGVLHFGQVSKEYRVRGIEDAAVSGFRAGTLRGNGHANNLRVEPACFARVFGGAGDDRLHSSRARDCLVREGADPGSRHAVKLRGQTGDDVLIGAVTADLLVGGGGSDSVYGRLGRDTCDAEVQTSCEREWTS</sequence>
<dbReference type="InterPro" id="IPR001343">
    <property type="entry name" value="Hemolysn_Ca-bd"/>
</dbReference>
<gene>
    <name evidence="2" type="ORF">ACFPGP_13880</name>
</gene>
<protein>
    <recommendedName>
        <fullName evidence="4">Calcium-binding protein</fullName>
    </recommendedName>
</protein>
<reference evidence="3" key="1">
    <citation type="journal article" date="2019" name="Int. J. Syst. Evol. Microbiol.">
        <title>The Global Catalogue of Microorganisms (GCM) 10K type strain sequencing project: providing services to taxonomists for standard genome sequencing and annotation.</title>
        <authorList>
            <consortium name="The Broad Institute Genomics Platform"/>
            <consortium name="The Broad Institute Genome Sequencing Center for Infectious Disease"/>
            <person name="Wu L."/>
            <person name="Ma J."/>
        </authorList>
    </citation>
    <scope>NUCLEOTIDE SEQUENCE [LARGE SCALE GENOMIC DNA]</scope>
    <source>
        <strain evidence="3">DFY41</strain>
    </source>
</reference>
<name>A0ABW0BKI8_9ACTN</name>
<proteinExistence type="predicted"/>
<comment type="caution">
    <text evidence="2">The sequence shown here is derived from an EMBL/GenBank/DDBJ whole genome shotgun (WGS) entry which is preliminary data.</text>
</comment>
<dbReference type="Proteomes" id="UP001596087">
    <property type="component" value="Unassembled WGS sequence"/>
</dbReference>
<accession>A0ABW0BKI8</accession>
<dbReference type="RefSeq" id="WP_378591074.1">
    <property type="nucleotide sequence ID" value="NZ_JBHSKD010000017.1"/>
</dbReference>
<organism evidence="2 3">
    <name type="scientific">Nocardioides taihuensis</name>
    <dbReference type="NCBI Taxonomy" id="1835606"/>
    <lineage>
        <taxon>Bacteria</taxon>
        <taxon>Bacillati</taxon>
        <taxon>Actinomycetota</taxon>
        <taxon>Actinomycetes</taxon>
        <taxon>Propionibacteriales</taxon>
        <taxon>Nocardioidaceae</taxon>
        <taxon>Nocardioides</taxon>
    </lineage>
</organism>
<evidence type="ECO:0008006" key="4">
    <source>
        <dbReference type="Google" id="ProtNLM"/>
    </source>
</evidence>
<evidence type="ECO:0000313" key="2">
    <source>
        <dbReference type="EMBL" id="MFC5177766.1"/>
    </source>
</evidence>
<dbReference type="Gene3D" id="2.150.10.10">
    <property type="entry name" value="Serralysin-like metalloprotease, C-terminal"/>
    <property type="match status" value="1"/>
</dbReference>
<evidence type="ECO:0000313" key="3">
    <source>
        <dbReference type="Proteomes" id="UP001596087"/>
    </source>
</evidence>
<evidence type="ECO:0000256" key="1">
    <source>
        <dbReference type="SAM" id="MobiDB-lite"/>
    </source>
</evidence>
<dbReference type="Pfam" id="PF00353">
    <property type="entry name" value="HemolysinCabind"/>
    <property type="match status" value="3"/>
</dbReference>
<dbReference type="PRINTS" id="PR00313">
    <property type="entry name" value="CABNDNGRPT"/>
</dbReference>
<keyword evidence="3" id="KW-1185">Reference proteome</keyword>
<feature type="region of interest" description="Disordered" evidence="1">
    <location>
        <begin position="72"/>
        <end position="122"/>
    </location>
</feature>
<dbReference type="Gene3D" id="2.160.20.160">
    <property type="match status" value="1"/>
</dbReference>
<dbReference type="EMBL" id="JBHSKD010000017">
    <property type="protein sequence ID" value="MFC5177766.1"/>
    <property type="molecule type" value="Genomic_DNA"/>
</dbReference>